<gene>
    <name evidence="2" type="ORF">CUNI_LOCUS14809</name>
</gene>
<name>A0A8S3ZS30_9EUPU</name>
<accession>A0A8S3ZS30</accession>
<feature type="non-terminal residue" evidence="2">
    <location>
        <position position="186"/>
    </location>
</feature>
<dbReference type="SUPFAM" id="SSF56672">
    <property type="entry name" value="DNA/RNA polymerases"/>
    <property type="match status" value="1"/>
</dbReference>
<dbReference type="OrthoDB" id="6139357at2759"/>
<evidence type="ECO:0000313" key="2">
    <source>
        <dbReference type="EMBL" id="CAG5129251.1"/>
    </source>
</evidence>
<dbReference type="AlphaFoldDB" id="A0A8S3ZS30"/>
<dbReference type="PANTHER" id="PTHR47027">
    <property type="entry name" value="REVERSE TRANSCRIPTASE DOMAIN-CONTAINING PROTEIN"/>
    <property type="match status" value="1"/>
</dbReference>
<reference evidence="2" key="1">
    <citation type="submission" date="2021-04" db="EMBL/GenBank/DDBJ databases">
        <authorList>
            <consortium name="Molecular Ecology Group"/>
        </authorList>
    </citation>
    <scope>NUCLEOTIDE SEQUENCE</scope>
</reference>
<organism evidence="2 3">
    <name type="scientific">Candidula unifasciata</name>
    <dbReference type="NCBI Taxonomy" id="100452"/>
    <lineage>
        <taxon>Eukaryota</taxon>
        <taxon>Metazoa</taxon>
        <taxon>Spiralia</taxon>
        <taxon>Lophotrochozoa</taxon>
        <taxon>Mollusca</taxon>
        <taxon>Gastropoda</taxon>
        <taxon>Heterobranchia</taxon>
        <taxon>Euthyneura</taxon>
        <taxon>Panpulmonata</taxon>
        <taxon>Eupulmonata</taxon>
        <taxon>Stylommatophora</taxon>
        <taxon>Helicina</taxon>
        <taxon>Helicoidea</taxon>
        <taxon>Geomitridae</taxon>
        <taxon>Candidula</taxon>
    </lineage>
</organism>
<proteinExistence type="predicted"/>
<evidence type="ECO:0000259" key="1">
    <source>
        <dbReference type="PROSITE" id="PS50878"/>
    </source>
</evidence>
<feature type="domain" description="Reverse transcriptase" evidence="1">
    <location>
        <begin position="1"/>
        <end position="95"/>
    </location>
</feature>
<dbReference type="InterPro" id="IPR000477">
    <property type="entry name" value="RT_dom"/>
</dbReference>
<comment type="caution">
    <text evidence="2">The sequence shown here is derived from an EMBL/GenBank/DDBJ whole genome shotgun (WGS) entry which is preliminary data.</text>
</comment>
<dbReference type="PANTHER" id="PTHR47027:SF20">
    <property type="entry name" value="REVERSE TRANSCRIPTASE-LIKE PROTEIN WITH RNA-DIRECTED DNA POLYMERASE DOMAIN"/>
    <property type="match status" value="1"/>
</dbReference>
<evidence type="ECO:0000313" key="3">
    <source>
        <dbReference type="Proteomes" id="UP000678393"/>
    </source>
</evidence>
<dbReference type="EMBL" id="CAJHNH020003413">
    <property type="protein sequence ID" value="CAG5129251.1"/>
    <property type="molecule type" value="Genomic_DNA"/>
</dbReference>
<dbReference type="Proteomes" id="UP000678393">
    <property type="component" value="Unassembled WGS sequence"/>
</dbReference>
<sequence>MRSLIDMPGIVVGGHNINNLRYADDTVLIATSQKELQEMIDIVVLESERMGLSLNNGKTEVMVVSKKQIIPKCVIKVNGVILRQVQKFKYLGTWITSDGRCITEIKNRIGQAKTAFYKIKNILCNISLSLRVKKRILACYIHPVLTYGCESWTIGRQAKQFLEASEMWFYRRMLRIPWTAKKSNQE</sequence>
<dbReference type="InterPro" id="IPR043502">
    <property type="entry name" value="DNA/RNA_pol_sf"/>
</dbReference>
<keyword evidence="3" id="KW-1185">Reference proteome</keyword>
<dbReference type="PROSITE" id="PS50878">
    <property type="entry name" value="RT_POL"/>
    <property type="match status" value="1"/>
</dbReference>
<dbReference type="Pfam" id="PF00078">
    <property type="entry name" value="RVT_1"/>
    <property type="match status" value="1"/>
</dbReference>
<protein>
    <recommendedName>
        <fullName evidence="1">Reverse transcriptase domain-containing protein</fullName>
    </recommendedName>
</protein>